<dbReference type="InterPro" id="IPR016036">
    <property type="entry name" value="Malonyl_transacylase_ACP-bd"/>
</dbReference>
<dbReference type="GO" id="GO:0016491">
    <property type="term" value="F:oxidoreductase activity"/>
    <property type="evidence" value="ECO:0007669"/>
    <property type="project" value="UniProtKB-KW"/>
</dbReference>
<comment type="caution">
    <text evidence="11">The sequence shown here is derived from an EMBL/GenBank/DDBJ whole genome shotgun (WGS) entry which is preliminary data.</text>
</comment>
<dbReference type="InterPro" id="IPR049551">
    <property type="entry name" value="PKS_DH_C"/>
</dbReference>
<reference evidence="11" key="2">
    <citation type="submission" date="2023-05" db="EMBL/GenBank/DDBJ databases">
        <authorList>
            <consortium name="Lawrence Berkeley National Laboratory"/>
            <person name="Steindorff A."/>
            <person name="Hensen N."/>
            <person name="Bonometti L."/>
            <person name="Westerberg I."/>
            <person name="Brannstrom I.O."/>
            <person name="Guillou S."/>
            <person name="Cros-Aarteil S."/>
            <person name="Calhoun S."/>
            <person name="Haridas S."/>
            <person name="Kuo A."/>
            <person name="Mondo S."/>
            <person name="Pangilinan J."/>
            <person name="Riley R."/>
            <person name="Labutti K."/>
            <person name="Andreopoulos B."/>
            <person name="Lipzen A."/>
            <person name="Chen C."/>
            <person name="Yanf M."/>
            <person name="Daum C."/>
            <person name="Ng V."/>
            <person name="Clum A."/>
            <person name="Ohm R."/>
            <person name="Martin F."/>
            <person name="Silar P."/>
            <person name="Natvig D."/>
            <person name="Lalanne C."/>
            <person name="Gautier V."/>
            <person name="Ament-Velasquez S.L."/>
            <person name="Kruys A."/>
            <person name="Hutchinson M.I."/>
            <person name="Powell A.J."/>
            <person name="Barry K."/>
            <person name="Miller A.N."/>
            <person name="Grigoriev I.V."/>
            <person name="Debuchy R."/>
            <person name="Gladieux P."/>
            <person name="Thoren M.H."/>
            <person name="Johannesson H."/>
        </authorList>
    </citation>
    <scope>NUCLEOTIDE SEQUENCE</scope>
    <source>
        <strain evidence="11">CBS 990.96</strain>
    </source>
</reference>
<dbReference type="InterPro" id="IPR020807">
    <property type="entry name" value="PKS_DH"/>
</dbReference>
<dbReference type="Gene3D" id="3.40.47.10">
    <property type="match status" value="1"/>
</dbReference>
<dbReference type="SUPFAM" id="SSF50129">
    <property type="entry name" value="GroES-like"/>
    <property type="match status" value="1"/>
</dbReference>
<organism evidence="11 12">
    <name type="scientific">Podospora fimiseda</name>
    <dbReference type="NCBI Taxonomy" id="252190"/>
    <lineage>
        <taxon>Eukaryota</taxon>
        <taxon>Fungi</taxon>
        <taxon>Dikarya</taxon>
        <taxon>Ascomycota</taxon>
        <taxon>Pezizomycotina</taxon>
        <taxon>Sordariomycetes</taxon>
        <taxon>Sordariomycetidae</taxon>
        <taxon>Sordariales</taxon>
        <taxon>Podosporaceae</taxon>
        <taxon>Podospora</taxon>
    </lineage>
</organism>
<dbReference type="SUPFAM" id="SSF53901">
    <property type="entry name" value="Thiolase-like"/>
    <property type="match status" value="1"/>
</dbReference>
<feature type="region of interest" description="N-terminal hotdog fold" evidence="7">
    <location>
        <begin position="996"/>
        <end position="1126"/>
    </location>
</feature>
<dbReference type="InterPro" id="IPR020843">
    <property type="entry name" value="ER"/>
</dbReference>
<dbReference type="SMART" id="SM00826">
    <property type="entry name" value="PKS_DH"/>
    <property type="match status" value="1"/>
</dbReference>
<dbReference type="GO" id="GO:0044550">
    <property type="term" value="P:secondary metabolite biosynthetic process"/>
    <property type="evidence" value="ECO:0007669"/>
    <property type="project" value="TreeGrafter"/>
</dbReference>
<dbReference type="PROSITE" id="PS52019">
    <property type="entry name" value="PKS_MFAS_DH"/>
    <property type="match status" value="1"/>
</dbReference>
<dbReference type="SMART" id="SM00825">
    <property type="entry name" value="PKS_KS"/>
    <property type="match status" value="1"/>
</dbReference>
<keyword evidence="5" id="KW-0511">Multifunctional enzyme</keyword>
<dbReference type="InterPro" id="IPR032821">
    <property type="entry name" value="PKS_assoc"/>
</dbReference>
<gene>
    <name evidence="11" type="ORF">QBC38DRAFT_522727</name>
</gene>
<dbReference type="InterPro" id="IPR011032">
    <property type="entry name" value="GroES-like_sf"/>
</dbReference>
<dbReference type="SUPFAM" id="SSF51735">
    <property type="entry name" value="NAD(P)-binding Rossmann-fold domains"/>
    <property type="match status" value="2"/>
</dbReference>
<dbReference type="Pfam" id="PF02801">
    <property type="entry name" value="Ketoacyl-synt_C"/>
    <property type="match status" value="1"/>
</dbReference>
<dbReference type="PANTHER" id="PTHR43775:SF50">
    <property type="entry name" value="HIGHLY REDUCING POLYKETIDE SYNTHASE SRDA"/>
    <property type="match status" value="1"/>
</dbReference>
<dbReference type="CDD" id="cd00833">
    <property type="entry name" value="PKS"/>
    <property type="match status" value="1"/>
</dbReference>
<proteinExistence type="predicted"/>
<keyword evidence="3" id="KW-0808">Transferase</keyword>
<dbReference type="InterPro" id="IPR013968">
    <property type="entry name" value="PKS_KR"/>
</dbReference>
<dbReference type="Gene3D" id="3.90.180.10">
    <property type="entry name" value="Medium-chain alcohol dehydrogenases, catalytic domain"/>
    <property type="match status" value="1"/>
</dbReference>
<evidence type="ECO:0000256" key="6">
    <source>
        <dbReference type="ARBA" id="ARBA00023315"/>
    </source>
</evidence>
<evidence type="ECO:0000313" key="12">
    <source>
        <dbReference type="Proteomes" id="UP001301958"/>
    </source>
</evidence>
<evidence type="ECO:0000256" key="2">
    <source>
        <dbReference type="ARBA" id="ARBA00022553"/>
    </source>
</evidence>
<dbReference type="Proteomes" id="UP001301958">
    <property type="component" value="Unassembled WGS sequence"/>
</dbReference>
<dbReference type="GO" id="GO:0006633">
    <property type="term" value="P:fatty acid biosynthetic process"/>
    <property type="evidence" value="ECO:0007669"/>
    <property type="project" value="TreeGrafter"/>
</dbReference>
<dbReference type="Gene3D" id="3.10.129.110">
    <property type="entry name" value="Polyketide synthase dehydratase"/>
    <property type="match status" value="1"/>
</dbReference>
<feature type="active site" description="Proton acceptor; for dehydratase activity" evidence="7">
    <location>
        <position position="1028"/>
    </location>
</feature>
<dbReference type="Gene3D" id="3.40.366.10">
    <property type="entry name" value="Malonyl-Coenzyme A Acyl Carrier Protein, domain 2"/>
    <property type="match status" value="1"/>
</dbReference>
<keyword evidence="1" id="KW-0596">Phosphopantetheine</keyword>
<dbReference type="Pfam" id="PF14765">
    <property type="entry name" value="PS-DH"/>
    <property type="match status" value="1"/>
</dbReference>
<dbReference type="InterPro" id="IPR049900">
    <property type="entry name" value="PKS_mFAS_DH"/>
</dbReference>
<accession>A0AAN6YLH6</accession>
<dbReference type="InterPro" id="IPR042104">
    <property type="entry name" value="PKS_dehydratase_sf"/>
</dbReference>
<evidence type="ECO:0000313" key="11">
    <source>
        <dbReference type="EMBL" id="KAK4221309.1"/>
    </source>
</evidence>
<dbReference type="SMART" id="SM00827">
    <property type="entry name" value="PKS_AT"/>
    <property type="match status" value="1"/>
</dbReference>
<dbReference type="Gene3D" id="3.40.50.720">
    <property type="entry name" value="NAD(P)-binding Rossmann-like Domain"/>
    <property type="match status" value="2"/>
</dbReference>
<evidence type="ECO:0000256" key="4">
    <source>
        <dbReference type="ARBA" id="ARBA00023002"/>
    </source>
</evidence>
<dbReference type="InterPro" id="IPR049552">
    <property type="entry name" value="PKS_DH_N"/>
</dbReference>
<dbReference type="Pfam" id="PF00109">
    <property type="entry name" value="ketoacyl-synt"/>
    <property type="match status" value="1"/>
</dbReference>
<feature type="active site" description="Proton donor; for dehydratase activity" evidence="7">
    <location>
        <position position="1200"/>
    </location>
</feature>
<dbReference type="InterPro" id="IPR056501">
    <property type="entry name" value="NAD-bd_HRPKS_sdrA"/>
</dbReference>
<evidence type="ECO:0000256" key="5">
    <source>
        <dbReference type="ARBA" id="ARBA00023268"/>
    </source>
</evidence>
<dbReference type="InterPro" id="IPR036736">
    <property type="entry name" value="ACP-like_sf"/>
</dbReference>
<dbReference type="InterPro" id="IPR001227">
    <property type="entry name" value="Ac_transferase_dom_sf"/>
</dbReference>
<dbReference type="InterPro" id="IPR016035">
    <property type="entry name" value="Acyl_Trfase/lysoPLipase"/>
</dbReference>
<dbReference type="EMBL" id="MU865561">
    <property type="protein sequence ID" value="KAK4221309.1"/>
    <property type="molecule type" value="Genomic_DNA"/>
</dbReference>
<evidence type="ECO:0000256" key="3">
    <source>
        <dbReference type="ARBA" id="ARBA00022679"/>
    </source>
</evidence>
<keyword evidence="4" id="KW-0560">Oxidoreductase</keyword>
<protein>
    <submittedName>
        <fullName evidence="11">Polyketide synthase</fullName>
    </submittedName>
</protein>
<dbReference type="InterPro" id="IPR020841">
    <property type="entry name" value="PKS_Beta-ketoAc_synthase_dom"/>
</dbReference>
<evidence type="ECO:0000259" key="9">
    <source>
        <dbReference type="PROSITE" id="PS52004"/>
    </source>
</evidence>
<keyword evidence="12" id="KW-1185">Reference proteome</keyword>
<keyword evidence="6" id="KW-0012">Acyltransferase</keyword>
<dbReference type="InterPro" id="IPR050091">
    <property type="entry name" value="PKS_NRPS_Biosynth_Enz"/>
</dbReference>
<dbReference type="CDD" id="cd05195">
    <property type="entry name" value="enoyl_red"/>
    <property type="match status" value="1"/>
</dbReference>
<dbReference type="Pfam" id="PF16197">
    <property type="entry name" value="KAsynt_C_assoc"/>
    <property type="match status" value="1"/>
</dbReference>
<dbReference type="SUPFAM" id="SSF47336">
    <property type="entry name" value="ACP-like"/>
    <property type="match status" value="1"/>
</dbReference>
<dbReference type="SUPFAM" id="SSF55048">
    <property type="entry name" value="Probable ACP-binding domain of malonyl-CoA ACP transacylase"/>
    <property type="match status" value="1"/>
</dbReference>
<dbReference type="Pfam" id="PF00698">
    <property type="entry name" value="Acyl_transf_1"/>
    <property type="match status" value="1"/>
</dbReference>
<dbReference type="PROSITE" id="PS52004">
    <property type="entry name" value="KS3_2"/>
    <property type="match status" value="1"/>
</dbReference>
<dbReference type="Pfam" id="PF23114">
    <property type="entry name" value="NAD-bd_HRPKS_sdrA"/>
    <property type="match status" value="1"/>
</dbReference>
<evidence type="ECO:0000256" key="8">
    <source>
        <dbReference type="SAM" id="MobiDB-lite"/>
    </source>
</evidence>
<feature type="region of interest" description="Disordered" evidence="8">
    <location>
        <begin position="1"/>
        <end position="28"/>
    </location>
</feature>
<dbReference type="InterPro" id="IPR057326">
    <property type="entry name" value="KR_dom"/>
</dbReference>
<dbReference type="InterPro" id="IPR014030">
    <property type="entry name" value="Ketoacyl_synth_N"/>
</dbReference>
<dbReference type="SMART" id="SM00829">
    <property type="entry name" value="PKS_ER"/>
    <property type="match status" value="1"/>
</dbReference>
<keyword evidence="2" id="KW-0597">Phosphoprotein</keyword>
<dbReference type="PANTHER" id="PTHR43775">
    <property type="entry name" value="FATTY ACID SYNTHASE"/>
    <property type="match status" value="1"/>
</dbReference>
<name>A0AAN6YLH6_9PEZI</name>
<feature type="domain" description="PKS/mFAS DH" evidence="10">
    <location>
        <begin position="996"/>
        <end position="1288"/>
    </location>
</feature>
<sequence length="2392" mass="260684">MPGLTISSSSDPESSSSSPPSSSSSNIGTCDCENYPAASFPNYAEQPLERQLEPIAVVGMGCRLPGQVGSPAAFWDMMMKGGTGQTPRVPSSRFNIDAHFHKNNNRPGSFGVPGGYFLDGDLSEFDPSLFGITPIEAMWMDPQQRKLLEVVYEALESGGITIEAISGTRTAVFAASFTADWQQMSFKEPSFRHSLTATGVDTGIISNRISHVFNLNGPSIVCNTACSSSMYALHNACNALRNGEAEGAIVGGVNLIITVDQHMNTAKLGVLSPTSTCHTFDKSADGYGRADGVGAVYLKRLSDAIRDGDPIRGVIRSSATNSNGKATGVGITHPNREGQVDVITEAYRRGGDLDPRLTGYFECHGTGTPVGDPLEVHAVSMAMNKNRRPGEDPLLIGSVKTNIGHSEAASGLSALIRAVLIVERGVIPAVKGLVDPNPAINWKEWQIKAPTEPVPFPAHLPVRRVSINSFGYGGTNAHVIVEGTDSLVNNARQTRLYKYTHTNHTKLTWCRFADRQRPFLLPFSAHDKATLIRNLEAHAKVVGNYHLQDLAYTLCNRRSLLPTKGFTVANLDTVKAAFGDISTSFNFGQSAKRKKVPSIGFVFTGQGAQWAEMGTQLIQYSPEFRSTIKTLDTCLSQLHDSPSWSIEDVLLEPVETSPIHDPEFSQPLCTAVQVALVQLLEGWGIRPTVTVGHSSGEMAAAYAAGLVSARDAIVLAYYRGVVTSRHIATNGAMLAVGLGAEAVLHYLTGFSDRVVVACHNSPSGVTLSGDADAIEEIKTKLDAENIFARLVKTNGKAYHSHHMAPASDIYEQFVRNARVKSFKKLENVPSDHPKAKMISSVTNSVLTTSLDETYFSLNLRNPVLFNQALQTALTLQESSSLDLLLEIGPHSALSGPIKQIKTHLQRDNLDYLPSLVRGQKSAVQLLKLAGELFLRGYPINMDRVSTAYLDLDQKSTLQSRPAIIVDLPPYQWNYTRPFWAESRASREHRFRTHPRHDLLGERVLGSSTAEPTWRNILSISDVPWLRDHTIGGEVVFPAAGYFSMAMEAVTQLQGAIPIHNYVLRDVSIQKALVIPPGDGEGIEVLLNLRPSVYGISWWDFGVSSIDNENTTKEHMIGTIGFNLMDKRRKSRDMPILPQRASGKAWNDALRSVEFDYGPSFQDMNDIRFDGKSYRVTCGTEIKQQVAEGESRYVLHPASIDSVLQATIVAYYAGRTGALDTGLVPVQVDEVVIWPPTAEACGEAKAFAWIDKRGMRSFESGGQMVGRNGEVVLDIVNLRGVKYDAAVPRGDEGLKIERPFGEMKWEVDFEWVLRNPETVQGLTAKRLVELAFFKDLSKKIVMFGKAAEELWQEVKGAFPTATCVLALGDGDEIAEEESGVVRFNFGHDMETHDSFPLVSFSDVVYISMDLALDPSVLRLLVKPGGFVFVDRASPLSMTKWHEAGFISFLDNNTGSPRVYQHPSADTERPTTGDLVQLIYHTNPTLPVTEAIKTALETLDCTITLTSLTDISASQASIGQHIIFLTDLETPSNPVLSPSMSPSNFATIQSITNNASSLLWITPGGLLSGKHPEYAMVQGLARTLQSEQGTFLDFRTLDIDLDTTSAQKIVDSIMHITKSQLFATDDKDKEFCLGNNLLHISRLLPNTPLNHIFSPTHALTPIPAPLSPDLYLSAKACHSSKVIFYHSAPPISPPKPDQVRIRVLSSGLTKESVLSITGHDLSTSNSLSLEIGGIITHLGSSVANFNIGDRAIALHLGNFDTVQDVPASLVSKLDEDEDLKDMVGCLSSFVTALYGLEELARLQKGEKVLVLNGMGTVGMAVVRVAQAKGTKVFVAVNTDDERVFMIERMGVEKDSVYLVDEGISGVEADVVFSSSGSDEQLAREAWRSIARFGRFLDSGKKGKQLLKGRKVVDWSSIGQKGGNYFSFDLVDLLEGGRRDAVARIMARASGMLRKGEIEPFPPGSVVGIHLGGIDAAVAAWSDRFGMQKVVLTYEDDEKKLVNILPVPRERVRFDAAGTYLLVGCLGGLGRSLTTWMMEAGARRFVFLSRSGADSLSAARLVQQMESHGAVVDVVRGDATSRDDVVRAVNQVSDDHRIKGVVHAAMVLRDGLFSTMTFENWKSSVNPKVLGVANLHSVLTDHPLEFFLMTGSVSGILGNPTQSNYAAANTYLDSLARHRQTSCMPAASVVLPMVLGVGVVAENEELEKALTRQGMYGIDEEHLIEAFEAAILSCRNNNADHVVVGLDAFHLQTAAKKSFESGEESSFWSVDPRFNHTVHDMELSSVKSDTSSGGSNPQCLILDTIKRAKSQEDATIAVSNHLAGKLGRMLLLSEDEFTDIDSRSVASYGLDSMIGVEFRNWIFREFKFNIPFQQLLGSTLTITKLSKQLCGGQEV</sequence>
<dbReference type="CDD" id="cd05274">
    <property type="entry name" value="KR_FAS_SDR_x"/>
    <property type="match status" value="1"/>
</dbReference>
<dbReference type="Gene3D" id="1.10.1200.10">
    <property type="entry name" value="ACP-like"/>
    <property type="match status" value="1"/>
</dbReference>
<reference evidence="11" key="1">
    <citation type="journal article" date="2023" name="Mol. Phylogenet. Evol.">
        <title>Genome-scale phylogeny and comparative genomics of the fungal order Sordariales.</title>
        <authorList>
            <person name="Hensen N."/>
            <person name="Bonometti L."/>
            <person name="Westerberg I."/>
            <person name="Brannstrom I.O."/>
            <person name="Guillou S."/>
            <person name="Cros-Aarteil S."/>
            <person name="Calhoun S."/>
            <person name="Haridas S."/>
            <person name="Kuo A."/>
            <person name="Mondo S."/>
            <person name="Pangilinan J."/>
            <person name="Riley R."/>
            <person name="LaButti K."/>
            <person name="Andreopoulos B."/>
            <person name="Lipzen A."/>
            <person name="Chen C."/>
            <person name="Yan M."/>
            <person name="Daum C."/>
            <person name="Ng V."/>
            <person name="Clum A."/>
            <person name="Steindorff A."/>
            <person name="Ohm R.A."/>
            <person name="Martin F."/>
            <person name="Silar P."/>
            <person name="Natvig D.O."/>
            <person name="Lalanne C."/>
            <person name="Gautier V."/>
            <person name="Ament-Velasquez S.L."/>
            <person name="Kruys A."/>
            <person name="Hutchinson M.I."/>
            <person name="Powell A.J."/>
            <person name="Barry K."/>
            <person name="Miller A.N."/>
            <person name="Grigoriev I.V."/>
            <person name="Debuchy R."/>
            <person name="Gladieux P."/>
            <person name="Hiltunen Thoren M."/>
            <person name="Johannesson H."/>
        </authorList>
    </citation>
    <scope>NUCLEOTIDE SEQUENCE</scope>
    <source>
        <strain evidence="11">CBS 990.96</strain>
    </source>
</reference>
<dbReference type="SUPFAM" id="SSF52151">
    <property type="entry name" value="FabD/lysophospholipase-like"/>
    <property type="match status" value="1"/>
</dbReference>
<dbReference type="InterPro" id="IPR014043">
    <property type="entry name" value="Acyl_transferase_dom"/>
</dbReference>
<dbReference type="InterPro" id="IPR016039">
    <property type="entry name" value="Thiolase-like"/>
</dbReference>
<dbReference type="InterPro" id="IPR014031">
    <property type="entry name" value="Ketoacyl_synth_C"/>
</dbReference>
<feature type="domain" description="Ketosynthase family 3 (KS3)" evidence="9">
    <location>
        <begin position="52"/>
        <end position="483"/>
    </location>
</feature>
<evidence type="ECO:0000259" key="10">
    <source>
        <dbReference type="PROSITE" id="PS52019"/>
    </source>
</evidence>
<dbReference type="Pfam" id="PF21089">
    <property type="entry name" value="PKS_DH_N"/>
    <property type="match status" value="1"/>
</dbReference>
<feature type="compositionally biased region" description="Low complexity" evidence="8">
    <location>
        <begin position="7"/>
        <end position="25"/>
    </location>
</feature>
<dbReference type="GO" id="GO:0004312">
    <property type="term" value="F:fatty acid synthase activity"/>
    <property type="evidence" value="ECO:0007669"/>
    <property type="project" value="TreeGrafter"/>
</dbReference>
<dbReference type="SMART" id="SM00822">
    <property type="entry name" value="PKS_KR"/>
    <property type="match status" value="1"/>
</dbReference>
<feature type="region of interest" description="C-terminal hotdog fold" evidence="7">
    <location>
        <begin position="1140"/>
        <end position="1288"/>
    </location>
</feature>
<dbReference type="Pfam" id="PF08659">
    <property type="entry name" value="KR"/>
    <property type="match status" value="1"/>
</dbReference>
<evidence type="ECO:0000256" key="7">
    <source>
        <dbReference type="PROSITE-ProRule" id="PRU01363"/>
    </source>
</evidence>
<evidence type="ECO:0000256" key="1">
    <source>
        <dbReference type="ARBA" id="ARBA00022450"/>
    </source>
</evidence>
<dbReference type="InterPro" id="IPR036291">
    <property type="entry name" value="NAD(P)-bd_dom_sf"/>
</dbReference>